<dbReference type="EMBL" id="BAAAPO010000026">
    <property type="protein sequence ID" value="GAA1792333.1"/>
    <property type="molecule type" value="Genomic_DNA"/>
</dbReference>
<proteinExistence type="predicted"/>
<keyword evidence="4 7" id="KW-1133">Transmembrane helix</keyword>
<sequence length="549" mass="59998">MASTRTPERIEPSYPKDRTTLGGPRLGPAGWARWAWRQLTSMRTAIYLLLLLAAAAFPGSIFPQRSVDPVQVRTFFENNPDLGPWLDRVLLFDVFSSPWFASIYLLLMISLVGCIIPRMRQHWRSIRAQPPPAPQRLTRLPARADGTVATDGREALAAAREALKAKGYRLRDAEDGDLWVTGEKGYLKETGNLLFHLALLGVIVAFAAGNLFGWRGEIIIQEGQSWTATAGTFDTLNFSPLADEGDIPTFTVELNKLDVAFESQADGAQFGQPRRFDGLATVEVPGQEPEQQEFAVNHPISVAGDSIFLLGNGYAPIVTIRDPDGEVLYSDAVTFLPQDNNYASEGAIKVTARDPGLGLVGGFLPTLRIDPELGMTSSFPGLVDPVLALTAFEGNLFPDGRPQSVFNIDTDQMTQLTDEEGNPVAMLIRPGEYFELPDGTTVEFDGIIRWAGLLARHDPGRMPALGFAIATTVGLALMLGIKRRRIYVRIEPTTPTTGSVQAVVRVAGQPKGSDPGLQTIVDDVLLRITRITGDRTTTPETHHRDKDTV</sequence>
<evidence type="ECO:0000256" key="7">
    <source>
        <dbReference type="SAM" id="Phobius"/>
    </source>
</evidence>
<evidence type="ECO:0000256" key="1">
    <source>
        <dbReference type="ARBA" id="ARBA00004141"/>
    </source>
</evidence>
<comment type="subcellular location">
    <subcellularLocation>
        <location evidence="1">Membrane</location>
        <topology evidence="1">Multi-pass membrane protein</topology>
    </subcellularLocation>
</comment>
<dbReference type="RefSeq" id="WP_344083387.1">
    <property type="nucleotide sequence ID" value="NZ_BAAAPO010000026.1"/>
</dbReference>
<evidence type="ECO:0000313" key="9">
    <source>
        <dbReference type="EMBL" id="GAA1792333.1"/>
    </source>
</evidence>
<evidence type="ECO:0000313" key="10">
    <source>
        <dbReference type="Proteomes" id="UP001499938"/>
    </source>
</evidence>
<evidence type="ECO:0000256" key="6">
    <source>
        <dbReference type="SAM" id="MobiDB-lite"/>
    </source>
</evidence>
<keyword evidence="2 7" id="KW-0812">Transmembrane</keyword>
<comment type="caution">
    <text evidence="9">The sequence shown here is derived from an EMBL/GenBank/DDBJ whole genome shotgun (WGS) entry which is preliminary data.</text>
</comment>
<dbReference type="PANTHER" id="PTHR31566:SF0">
    <property type="entry name" value="CYTOCHROME C BIOGENESIS PROTEIN CCS1, CHLOROPLASTIC"/>
    <property type="match status" value="1"/>
</dbReference>
<evidence type="ECO:0000256" key="4">
    <source>
        <dbReference type="ARBA" id="ARBA00022989"/>
    </source>
</evidence>
<name>A0ABP4XRU7_9MICO</name>
<dbReference type="InterPro" id="IPR023494">
    <property type="entry name" value="Cyt_c_bgen_Ccs1/CcsB/ResB"/>
</dbReference>
<dbReference type="InterPro" id="IPR007816">
    <property type="entry name" value="ResB-like_domain"/>
</dbReference>
<evidence type="ECO:0000256" key="3">
    <source>
        <dbReference type="ARBA" id="ARBA00022748"/>
    </source>
</evidence>
<evidence type="ECO:0000256" key="5">
    <source>
        <dbReference type="ARBA" id="ARBA00023136"/>
    </source>
</evidence>
<dbReference type="PANTHER" id="PTHR31566">
    <property type="entry name" value="CYTOCHROME C BIOGENESIS PROTEIN CCS1, CHLOROPLASTIC"/>
    <property type="match status" value="1"/>
</dbReference>
<keyword evidence="10" id="KW-1185">Reference proteome</keyword>
<organism evidence="9 10">
    <name type="scientific">Nostocoides veronense</name>
    <dbReference type="NCBI Taxonomy" id="330836"/>
    <lineage>
        <taxon>Bacteria</taxon>
        <taxon>Bacillati</taxon>
        <taxon>Actinomycetota</taxon>
        <taxon>Actinomycetes</taxon>
        <taxon>Micrococcales</taxon>
        <taxon>Intrasporangiaceae</taxon>
        <taxon>Nostocoides</taxon>
    </lineage>
</organism>
<keyword evidence="3" id="KW-0201">Cytochrome c-type biogenesis</keyword>
<feature type="transmembrane region" description="Helical" evidence="7">
    <location>
        <begin position="99"/>
        <end position="117"/>
    </location>
</feature>
<feature type="compositionally biased region" description="Basic and acidic residues" evidence="6">
    <location>
        <begin position="1"/>
        <end position="19"/>
    </location>
</feature>
<feature type="domain" description="ResB-like" evidence="8">
    <location>
        <begin position="42"/>
        <end position="518"/>
    </location>
</feature>
<keyword evidence="5 7" id="KW-0472">Membrane</keyword>
<dbReference type="Proteomes" id="UP001499938">
    <property type="component" value="Unassembled WGS sequence"/>
</dbReference>
<evidence type="ECO:0000259" key="8">
    <source>
        <dbReference type="Pfam" id="PF05140"/>
    </source>
</evidence>
<gene>
    <name evidence="9" type="ORF">GCM10009811_16390</name>
</gene>
<dbReference type="Pfam" id="PF05140">
    <property type="entry name" value="ResB"/>
    <property type="match status" value="1"/>
</dbReference>
<feature type="transmembrane region" description="Helical" evidence="7">
    <location>
        <begin position="462"/>
        <end position="481"/>
    </location>
</feature>
<reference evidence="10" key="1">
    <citation type="journal article" date="2019" name="Int. J. Syst. Evol. Microbiol.">
        <title>The Global Catalogue of Microorganisms (GCM) 10K type strain sequencing project: providing services to taxonomists for standard genome sequencing and annotation.</title>
        <authorList>
            <consortium name="The Broad Institute Genomics Platform"/>
            <consortium name="The Broad Institute Genome Sequencing Center for Infectious Disease"/>
            <person name="Wu L."/>
            <person name="Ma J."/>
        </authorList>
    </citation>
    <scope>NUCLEOTIDE SEQUENCE [LARGE SCALE GENOMIC DNA]</scope>
    <source>
        <strain evidence="10">JCM 15592</strain>
    </source>
</reference>
<protein>
    <submittedName>
        <fullName evidence="9">Cytochrome c biogenesis protein ResB</fullName>
    </submittedName>
</protein>
<accession>A0ABP4XRU7</accession>
<feature type="region of interest" description="Disordered" evidence="6">
    <location>
        <begin position="1"/>
        <end position="22"/>
    </location>
</feature>
<evidence type="ECO:0000256" key="2">
    <source>
        <dbReference type="ARBA" id="ARBA00022692"/>
    </source>
</evidence>
<feature type="transmembrane region" description="Helical" evidence="7">
    <location>
        <begin position="45"/>
        <end position="62"/>
    </location>
</feature>
<feature type="transmembrane region" description="Helical" evidence="7">
    <location>
        <begin position="193"/>
        <end position="214"/>
    </location>
</feature>